<name>A0ABY4HYB6_CHIFI</name>
<keyword evidence="2" id="KW-0812">Transmembrane</keyword>
<sequence>MHPYLNLQSGGEQFLQAFSWMLIHSLWQGLLLALTTAILLQFTKRAPARLRYYILFSQFVLFILACIWTFFLGMSRPSVSIVPLSDTFGQHASQLLHINTINIQQFAGACAAYISSHASWLVLVWAVFFAFRSIRMVQGLMYLQRARHQYVYAAAGWQERLVLLCGKLHINKSIRLLESARIKAPMVIGHLKPAILMPVGLLSGMPVEQVEAVLLHELAHIRRHDYIVNLLQTFCETVYFFNPGLLWMSGRLRDEREHCCDDIALAQTGNKKEFIQALISFKEHAMYNHAAVAFPGRKNQLLQRVSRIINNKYQPLGTGEKVFFMAGILLLTVILSTAAITQLRSMEQDLAGIHHTARNYVLPMPSPLLPIAAVAPAKPTDGVTLQKNKRIKNAAAALSVITRDATISRESADEHYVEKLLADEIQPEQTEAAMPRDERRRIRPAYTAGNTQRANWSAFRRQYTPGNSQLPSSSSELHLTANGREITLSANEVVLRDEQREEARLAHIQGQKDRLQADQDRAQAVRDRIQAERNRAQADMDKERGRLDRIQAEKDRMQANLDRIQADNDRVQAEKDRAQANLDRIQADKDRARAEAERRQATQ</sequence>
<keyword evidence="4" id="KW-0378">Hydrolase</keyword>
<keyword evidence="2" id="KW-1133">Transmembrane helix</keyword>
<feature type="transmembrane region" description="Helical" evidence="2">
    <location>
        <begin position="52"/>
        <end position="71"/>
    </location>
</feature>
<dbReference type="CDD" id="cd07341">
    <property type="entry name" value="M56_BlaR1_MecR1_like"/>
    <property type="match status" value="1"/>
</dbReference>
<evidence type="ECO:0000256" key="1">
    <source>
        <dbReference type="SAM" id="MobiDB-lite"/>
    </source>
</evidence>
<dbReference type="RefSeq" id="WP_247810807.1">
    <property type="nucleotide sequence ID" value="NZ_CP095855.1"/>
</dbReference>
<proteinExistence type="predicted"/>
<evidence type="ECO:0000259" key="3">
    <source>
        <dbReference type="Pfam" id="PF05569"/>
    </source>
</evidence>
<feature type="transmembrane region" description="Helical" evidence="2">
    <location>
        <begin position="322"/>
        <end position="340"/>
    </location>
</feature>
<feature type="transmembrane region" description="Helical" evidence="2">
    <location>
        <begin position="20"/>
        <end position="40"/>
    </location>
</feature>
<evidence type="ECO:0000256" key="2">
    <source>
        <dbReference type="SAM" id="Phobius"/>
    </source>
</evidence>
<dbReference type="Proteomes" id="UP000830198">
    <property type="component" value="Chromosome"/>
</dbReference>
<feature type="compositionally biased region" description="Basic and acidic residues" evidence="1">
    <location>
        <begin position="585"/>
        <end position="603"/>
    </location>
</feature>
<dbReference type="Gene3D" id="3.30.2010.10">
    <property type="entry name" value="Metalloproteases ('zincins'), catalytic domain"/>
    <property type="match status" value="1"/>
</dbReference>
<dbReference type="EC" id="3.4.24.-" evidence="4"/>
<keyword evidence="4" id="KW-0645">Protease</keyword>
<dbReference type="Pfam" id="PF05569">
    <property type="entry name" value="Peptidase_M56"/>
    <property type="match status" value="1"/>
</dbReference>
<keyword evidence="5" id="KW-1185">Reference proteome</keyword>
<protein>
    <submittedName>
        <fullName evidence="4">M48 family metalloprotease</fullName>
        <ecNumber evidence="4">3.4.24.-</ecNumber>
    </submittedName>
</protein>
<feature type="compositionally biased region" description="Basic and acidic residues" evidence="1">
    <location>
        <begin position="564"/>
        <end position="578"/>
    </location>
</feature>
<feature type="transmembrane region" description="Helical" evidence="2">
    <location>
        <begin position="106"/>
        <end position="131"/>
    </location>
</feature>
<keyword evidence="2" id="KW-0472">Membrane</keyword>
<feature type="domain" description="Peptidase M56" evidence="3">
    <location>
        <begin position="38"/>
        <end position="307"/>
    </location>
</feature>
<dbReference type="PANTHER" id="PTHR34978:SF3">
    <property type="entry name" value="SLR0241 PROTEIN"/>
    <property type="match status" value="1"/>
</dbReference>
<gene>
    <name evidence="4" type="ORF">MYF79_26005</name>
</gene>
<evidence type="ECO:0000313" key="4">
    <source>
        <dbReference type="EMBL" id="UPK68413.1"/>
    </source>
</evidence>
<evidence type="ECO:0000313" key="5">
    <source>
        <dbReference type="Proteomes" id="UP000830198"/>
    </source>
</evidence>
<reference evidence="4 5" key="1">
    <citation type="submission" date="2022-04" db="EMBL/GenBank/DDBJ databases">
        <title>The arsenic-methylating capacity of Chitinophaga filiformis YT5 during chitin decomposition.</title>
        <authorList>
            <person name="Chen G."/>
            <person name="Liang Y."/>
        </authorList>
    </citation>
    <scope>NUCLEOTIDE SEQUENCE [LARGE SCALE GENOMIC DNA]</scope>
    <source>
        <strain evidence="4 5">YT5</strain>
    </source>
</reference>
<dbReference type="InterPro" id="IPR008756">
    <property type="entry name" value="Peptidase_M56"/>
</dbReference>
<dbReference type="EMBL" id="CP095855">
    <property type="protein sequence ID" value="UPK68413.1"/>
    <property type="molecule type" value="Genomic_DNA"/>
</dbReference>
<dbReference type="InterPro" id="IPR052173">
    <property type="entry name" value="Beta-lactam_resp_regulator"/>
</dbReference>
<feature type="region of interest" description="Disordered" evidence="1">
    <location>
        <begin position="563"/>
        <end position="603"/>
    </location>
</feature>
<dbReference type="PANTHER" id="PTHR34978">
    <property type="entry name" value="POSSIBLE SENSOR-TRANSDUCER PROTEIN BLAR"/>
    <property type="match status" value="1"/>
</dbReference>
<dbReference type="GO" id="GO:0008237">
    <property type="term" value="F:metallopeptidase activity"/>
    <property type="evidence" value="ECO:0007669"/>
    <property type="project" value="UniProtKB-KW"/>
</dbReference>
<accession>A0ABY4HYB6</accession>
<organism evidence="4 5">
    <name type="scientific">Chitinophaga filiformis</name>
    <name type="common">Myxococcus filiformis</name>
    <name type="synonym">Flexibacter filiformis</name>
    <dbReference type="NCBI Taxonomy" id="104663"/>
    <lineage>
        <taxon>Bacteria</taxon>
        <taxon>Pseudomonadati</taxon>
        <taxon>Bacteroidota</taxon>
        <taxon>Chitinophagia</taxon>
        <taxon>Chitinophagales</taxon>
        <taxon>Chitinophagaceae</taxon>
        <taxon>Chitinophaga</taxon>
    </lineage>
</organism>
<keyword evidence="4" id="KW-0482">Metalloprotease</keyword>